<evidence type="ECO:0000313" key="1">
    <source>
        <dbReference type="EMBL" id="PEH88582.1"/>
    </source>
</evidence>
<keyword evidence="2" id="KW-1185">Reference proteome</keyword>
<protein>
    <submittedName>
        <fullName evidence="1">Ornithine cyclodeaminase</fullName>
    </submittedName>
</protein>
<comment type="caution">
    <text evidence="1">The sequence shown here is derived from an EMBL/GenBank/DDBJ whole genome shotgun (WGS) entry which is preliminary data.</text>
</comment>
<dbReference type="PIRSF" id="PIRSF001439">
    <property type="entry name" value="CryM"/>
    <property type="match status" value="1"/>
</dbReference>
<dbReference type="RefSeq" id="WP_066539355.1">
    <property type="nucleotide sequence ID" value="NZ_PDEA01000001.1"/>
</dbReference>
<dbReference type="InterPro" id="IPR023401">
    <property type="entry name" value="ODC_N"/>
</dbReference>
<organism evidence="1 2">
    <name type="scientific">Comamonas terrigena</name>
    <dbReference type="NCBI Taxonomy" id="32013"/>
    <lineage>
        <taxon>Bacteria</taxon>
        <taxon>Pseudomonadati</taxon>
        <taxon>Pseudomonadota</taxon>
        <taxon>Betaproteobacteria</taxon>
        <taxon>Burkholderiales</taxon>
        <taxon>Comamonadaceae</taxon>
        <taxon>Comamonas</taxon>
    </lineage>
</organism>
<dbReference type="PANTHER" id="PTHR13812">
    <property type="entry name" value="KETIMINE REDUCTASE MU-CRYSTALLIN"/>
    <property type="match status" value="1"/>
</dbReference>
<dbReference type="Pfam" id="PF02423">
    <property type="entry name" value="OCD_Mu_crystall"/>
    <property type="match status" value="1"/>
</dbReference>
<dbReference type="InterPro" id="IPR003462">
    <property type="entry name" value="ODC_Mu_crystall"/>
</dbReference>
<gene>
    <name evidence="1" type="ORF">CRM82_08170</name>
</gene>
<dbReference type="Gene3D" id="3.30.1780.10">
    <property type="entry name" value="ornithine cyclodeaminase, domain 1"/>
    <property type="match status" value="1"/>
</dbReference>
<sequence>MSQGLSLITDAEVGTLLQHGPLVDALDAAFADLAQGEAAVQARHRIDCGPAKLSNMGGIWQARHAAAVKSYITVDGQFSFLVNLFDTAQRKPLAVLEANELTRFRTAALTRLVARKATTGMAAPRKLAVFGAGLQGRTQAEVLCEEFDLQQVCFVDPVGDAAWVQAFGQRMGVDAQLCMPQAAVTDADLVVTASRSKKPVLDGEWLKPGAVVVAMGTSLPNGSELDNATFRRAGRLLVEWKPQSLVEAGEVVQALSAGVLSEADVVDLPQLYRNEAPWRRSAQDIVVFKSVGIGLTDVVAAYSAWQAACGRTSA</sequence>
<dbReference type="OrthoDB" id="5293744at2"/>
<dbReference type="AlphaFoldDB" id="A0A2A7UTI8"/>
<proteinExistence type="predicted"/>
<dbReference type="GO" id="GO:0005737">
    <property type="term" value="C:cytoplasm"/>
    <property type="evidence" value="ECO:0007669"/>
    <property type="project" value="TreeGrafter"/>
</dbReference>
<dbReference type="Gene3D" id="3.40.50.720">
    <property type="entry name" value="NAD(P)-binding Rossmann-like Domain"/>
    <property type="match status" value="1"/>
</dbReference>
<dbReference type="SUPFAM" id="SSF51735">
    <property type="entry name" value="NAD(P)-binding Rossmann-fold domains"/>
    <property type="match status" value="1"/>
</dbReference>
<dbReference type="PANTHER" id="PTHR13812:SF19">
    <property type="entry name" value="KETIMINE REDUCTASE MU-CRYSTALLIN"/>
    <property type="match status" value="1"/>
</dbReference>
<dbReference type="GeneID" id="80800574"/>
<name>A0A2A7UTI8_COMTR</name>
<dbReference type="STRING" id="1219032.GCA_001515545_02966"/>
<evidence type="ECO:0000313" key="2">
    <source>
        <dbReference type="Proteomes" id="UP000220246"/>
    </source>
</evidence>
<reference evidence="2" key="1">
    <citation type="submission" date="2017-09" db="EMBL/GenBank/DDBJ databases">
        <title>FDA dAtabase for Regulatory Grade micrObial Sequences (FDA-ARGOS): Supporting development and validation of Infectious Disease Dx tests.</title>
        <authorList>
            <person name="Minogue T."/>
            <person name="Wolcott M."/>
            <person name="Wasieloski L."/>
            <person name="Aguilar W."/>
            <person name="Moore D."/>
            <person name="Tallon L."/>
            <person name="Sadzewicz L."/>
            <person name="Ott S."/>
            <person name="Zhao X."/>
            <person name="Nagaraj S."/>
            <person name="Vavikolanu K."/>
            <person name="Aluvathingal J."/>
            <person name="Nadendla S."/>
            <person name="Sichtig H."/>
        </authorList>
    </citation>
    <scope>NUCLEOTIDE SEQUENCE [LARGE SCALE GENOMIC DNA]</scope>
    <source>
        <strain evidence="2">FDAARGOS_394</strain>
    </source>
</reference>
<dbReference type="InterPro" id="IPR036291">
    <property type="entry name" value="NAD(P)-bd_dom_sf"/>
</dbReference>
<dbReference type="Proteomes" id="UP000220246">
    <property type="component" value="Unassembled WGS sequence"/>
</dbReference>
<dbReference type="EMBL" id="PDEA01000001">
    <property type="protein sequence ID" value="PEH88582.1"/>
    <property type="molecule type" value="Genomic_DNA"/>
</dbReference>
<accession>A0A2A7UTI8</accession>